<evidence type="ECO:0000313" key="4">
    <source>
        <dbReference type="EMBL" id="PQJ61761.1"/>
    </source>
</evidence>
<sequence>MDIFVVDTFTDQHFKGNSAAIMPVTTFPDASLMQRIAAENNLSETAFIKPTGDNTYAIRWFSPLTEIDFCGHATLASAFVLYQFYQLKGEITFTTEQVGTLTVKQAPNGNIEMNFPCQPGEEVEPPAALLKGLSITPTKVLKNRQAYIAVLPSEQAVQDVVCDSEQLKQLAPHDIVVTAQSTQYDFVSRYFWPANGGYEDPVTGSIHTALAPYWAEQLGKCELTAYQASQRGGVLQCKMIDNDRIIIAGSAVLYLRGKVYL</sequence>
<name>A0A2S7VJT9_PHOAN</name>
<dbReference type="InterPro" id="IPR003719">
    <property type="entry name" value="Phenazine_PhzF-like"/>
</dbReference>
<keyword evidence="2" id="KW-0413">Isomerase</keyword>
<accession>A0A2S7VJT9</accession>
<evidence type="ECO:0000256" key="3">
    <source>
        <dbReference type="PIRSR" id="PIRSR016184-1"/>
    </source>
</evidence>
<reference evidence="4 5" key="1">
    <citation type="submission" date="2016-12" db="EMBL/GenBank/DDBJ databases">
        <title>Diversity of luminous bacteria.</title>
        <authorList>
            <person name="Yoshizawa S."/>
            <person name="Kogure K."/>
        </authorList>
    </citation>
    <scope>NUCLEOTIDE SEQUENCE [LARGE SCALE GENOMIC DNA]</scope>
    <source>
        <strain evidence="4 5">LC1-200</strain>
    </source>
</reference>
<dbReference type="GO" id="GO:0016853">
    <property type="term" value="F:isomerase activity"/>
    <property type="evidence" value="ECO:0007669"/>
    <property type="project" value="UniProtKB-KW"/>
</dbReference>
<dbReference type="EMBL" id="MSCJ01000003">
    <property type="protein sequence ID" value="PQJ61761.1"/>
    <property type="molecule type" value="Genomic_DNA"/>
</dbReference>
<dbReference type="GO" id="GO:0005737">
    <property type="term" value="C:cytoplasm"/>
    <property type="evidence" value="ECO:0007669"/>
    <property type="project" value="TreeGrafter"/>
</dbReference>
<dbReference type="Pfam" id="PF02567">
    <property type="entry name" value="PhzC-PhzF"/>
    <property type="match status" value="1"/>
</dbReference>
<comment type="similarity">
    <text evidence="1">Belongs to the PhzF family.</text>
</comment>
<evidence type="ECO:0000256" key="2">
    <source>
        <dbReference type="ARBA" id="ARBA00023235"/>
    </source>
</evidence>
<dbReference type="RefSeq" id="WP_105061631.1">
    <property type="nucleotide sequence ID" value="NZ_MSCJ01000003.1"/>
</dbReference>
<dbReference type="PANTHER" id="PTHR13774:SF17">
    <property type="entry name" value="PHENAZINE BIOSYNTHESIS-LIKE DOMAIN-CONTAINING PROTEIN"/>
    <property type="match status" value="1"/>
</dbReference>
<evidence type="ECO:0000313" key="5">
    <source>
        <dbReference type="Proteomes" id="UP000238730"/>
    </source>
</evidence>
<feature type="active site" evidence="3">
    <location>
        <position position="44"/>
    </location>
</feature>
<dbReference type="PANTHER" id="PTHR13774">
    <property type="entry name" value="PHENAZINE BIOSYNTHESIS PROTEIN"/>
    <property type="match status" value="1"/>
</dbReference>
<dbReference type="PIRSF" id="PIRSF016184">
    <property type="entry name" value="PhzC_PhzF"/>
    <property type="match status" value="1"/>
</dbReference>
<dbReference type="AlphaFoldDB" id="A0A2S7VJT9"/>
<dbReference type="Gene3D" id="3.10.310.10">
    <property type="entry name" value="Diaminopimelate Epimerase, Chain A, domain 1"/>
    <property type="match status" value="2"/>
</dbReference>
<proteinExistence type="inferred from homology"/>
<organism evidence="4 5">
    <name type="scientific">Photobacterium angustum</name>
    <dbReference type="NCBI Taxonomy" id="661"/>
    <lineage>
        <taxon>Bacteria</taxon>
        <taxon>Pseudomonadati</taxon>
        <taxon>Pseudomonadota</taxon>
        <taxon>Gammaproteobacteria</taxon>
        <taxon>Vibrionales</taxon>
        <taxon>Vibrionaceae</taxon>
        <taxon>Photobacterium</taxon>
    </lineage>
</organism>
<dbReference type="OrthoDB" id="9788221at2"/>
<protein>
    <submittedName>
        <fullName evidence="4">Phenazine biosynthesis protein PhzF</fullName>
    </submittedName>
</protein>
<gene>
    <name evidence="4" type="ORF">BTO08_15850</name>
</gene>
<dbReference type="SUPFAM" id="SSF54506">
    <property type="entry name" value="Diaminopimelate epimerase-like"/>
    <property type="match status" value="1"/>
</dbReference>
<evidence type="ECO:0000256" key="1">
    <source>
        <dbReference type="ARBA" id="ARBA00008270"/>
    </source>
</evidence>
<dbReference type="NCBIfam" id="TIGR00654">
    <property type="entry name" value="PhzF_family"/>
    <property type="match status" value="1"/>
</dbReference>
<dbReference type="Proteomes" id="UP000238730">
    <property type="component" value="Unassembled WGS sequence"/>
</dbReference>
<comment type="caution">
    <text evidence="4">The sequence shown here is derived from an EMBL/GenBank/DDBJ whole genome shotgun (WGS) entry which is preliminary data.</text>
</comment>